<evidence type="ECO:0000313" key="1">
    <source>
        <dbReference type="EMBL" id="GAA5143703.1"/>
    </source>
</evidence>
<protein>
    <recommendedName>
        <fullName evidence="3">Uracil-DNA glycosylase-like domain-containing protein</fullName>
    </recommendedName>
</protein>
<organism evidence="1 2">
    <name type="scientific">Nocardioides marinquilinus</name>
    <dbReference type="NCBI Taxonomy" id="1210400"/>
    <lineage>
        <taxon>Bacteria</taxon>
        <taxon>Bacillati</taxon>
        <taxon>Actinomycetota</taxon>
        <taxon>Actinomycetes</taxon>
        <taxon>Propionibacteriales</taxon>
        <taxon>Nocardioidaceae</taxon>
        <taxon>Nocardioides</taxon>
    </lineage>
</organism>
<dbReference type="Proteomes" id="UP001500221">
    <property type="component" value="Unassembled WGS sequence"/>
</dbReference>
<sequence>MIDALRPRVIVCMGNDAYGAVSGHRPSAPVVKIRHTSRSRRTWAEAQAPIVRAALDAAANGT</sequence>
<proteinExistence type="predicted"/>
<keyword evidence="2" id="KW-1185">Reference proteome</keyword>
<comment type="caution">
    <text evidence="1">The sequence shown here is derived from an EMBL/GenBank/DDBJ whole genome shotgun (WGS) entry which is preliminary data.</text>
</comment>
<gene>
    <name evidence="1" type="ORF">GCM10023340_09720</name>
</gene>
<name>A0ABP9PB29_9ACTN</name>
<dbReference type="EMBL" id="BAABKG010000001">
    <property type="protein sequence ID" value="GAA5143703.1"/>
    <property type="molecule type" value="Genomic_DNA"/>
</dbReference>
<reference evidence="2" key="1">
    <citation type="journal article" date="2019" name="Int. J. Syst. Evol. Microbiol.">
        <title>The Global Catalogue of Microorganisms (GCM) 10K type strain sequencing project: providing services to taxonomists for standard genome sequencing and annotation.</title>
        <authorList>
            <consortium name="The Broad Institute Genomics Platform"/>
            <consortium name="The Broad Institute Genome Sequencing Center for Infectious Disease"/>
            <person name="Wu L."/>
            <person name="Ma J."/>
        </authorList>
    </citation>
    <scope>NUCLEOTIDE SEQUENCE [LARGE SCALE GENOMIC DNA]</scope>
    <source>
        <strain evidence="2">JCM 18459</strain>
    </source>
</reference>
<dbReference type="RefSeq" id="WP_345455098.1">
    <property type="nucleotide sequence ID" value="NZ_BAABKG010000001.1"/>
</dbReference>
<accession>A0ABP9PB29</accession>
<evidence type="ECO:0000313" key="2">
    <source>
        <dbReference type="Proteomes" id="UP001500221"/>
    </source>
</evidence>
<evidence type="ECO:0008006" key="3">
    <source>
        <dbReference type="Google" id="ProtNLM"/>
    </source>
</evidence>